<dbReference type="RefSeq" id="XP_065330091.1">
    <property type="nucleotide sequence ID" value="XM_065474019.1"/>
</dbReference>
<gene>
    <name evidence="1" type="ORF">VNE69_07015</name>
</gene>
<dbReference type="GeneID" id="90541771"/>
<name>A0AAX4JDI8_9MICR</name>
<reference evidence="1" key="1">
    <citation type="journal article" date="2024" name="BMC Genomics">
        <title>Functional annotation of a divergent genome using sequence and structure-based similarity.</title>
        <authorList>
            <person name="Svedberg D."/>
            <person name="Winiger R.R."/>
            <person name="Berg A."/>
            <person name="Sharma H."/>
            <person name="Tellgren-Roth C."/>
            <person name="Debrunner-Vossbrinck B.A."/>
            <person name="Vossbrinck C.R."/>
            <person name="Barandun J."/>
        </authorList>
    </citation>
    <scope>NUCLEOTIDE SEQUENCE</scope>
    <source>
        <strain evidence="1">Illinois isolate</strain>
    </source>
</reference>
<sequence length="81" mass="9443">MNELNKIVKNVIHPHEPVPLNACLKELLFNERTSYYKQLYFPGNYKCQLPALSLSLDITKMPSIEYLEIQSNEQETQDSDL</sequence>
<proteinExistence type="predicted"/>
<organism evidence="1 2">
    <name type="scientific">Vairimorpha necatrix</name>
    <dbReference type="NCBI Taxonomy" id="6039"/>
    <lineage>
        <taxon>Eukaryota</taxon>
        <taxon>Fungi</taxon>
        <taxon>Fungi incertae sedis</taxon>
        <taxon>Microsporidia</taxon>
        <taxon>Nosematidae</taxon>
        <taxon>Vairimorpha</taxon>
    </lineage>
</organism>
<evidence type="ECO:0000313" key="2">
    <source>
        <dbReference type="Proteomes" id="UP001334084"/>
    </source>
</evidence>
<dbReference type="KEGG" id="vnx:VNE69_07015"/>
<protein>
    <submittedName>
        <fullName evidence="1">Uncharacterized protein</fullName>
    </submittedName>
</protein>
<dbReference type="Proteomes" id="UP001334084">
    <property type="component" value="Chromosome 7"/>
</dbReference>
<evidence type="ECO:0000313" key="1">
    <source>
        <dbReference type="EMBL" id="WUR03946.1"/>
    </source>
</evidence>
<dbReference type="EMBL" id="CP142732">
    <property type="protein sequence ID" value="WUR03946.1"/>
    <property type="molecule type" value="Genomic_DNA"/>
</dbReference>
<keyword evidence="2" id="KW-1185">Reference proteome</keyword>
<dbReference type="AlphaFoldDB" id="A0AAX4JDI8"/>
<accession>A0AAX4JDI8</accession>